<dbReference type="Gene3D" id="3.40.50.2300">
    <property type="match status" value="2"/>
</dbReference>
<accession>A0ABY7GHG6</accession>
<evidence type="ECO:0000256" key="3">
    <source>
        <dbReference type="ARBA" id="ARBA00012438"/>
    </source>
</evidence>
<keyword evidence="13" id="KW-0472">Membrane</keyword>
<dbReference type="Gene3D" id="3.30.565.10">
    <property type="entry name" value="Histidine kinase-like ATPase, C-terminal domain"/>
    <property type="match status" value="1"/>
</dbReference>
<feature type="domain" description="Response regulatory" evidence="18">
    <location>
        <begin position="124"/>
        <end position="243"/>
    </location>
</feature>
<feature type="domain" description="Histidine kinase" evidence="17">
    <location>
        <begin position="399"/>
        <end position="617"/>
    </location>
</feature>
<dbReference type="SUPFAM" id="SSF55874">
    <property type="entry name" value="ATPase domain of HSP90 chaperone/DNA topoisomerase II/histidine kinase"/>
    <property type="match status" value="1"/>
</dbReference>
<evidence type="ECO:0000256" key="15">
    <source>
        <dbReference type="PROSITE-ProRule" id="PRU00169"/>
    </source>
</evidence>
<name>A0ABY7GHG6_9GAMM</name>
<keyword evidence="21" id="KW-1185">Reference proteome</keyword>
<dbReference type="InterPro" id="IPR005467">
    <property type="entry name" value="His_kinase_dom"/>
</dbReference>
<keyword evidence="5" id="KW-0997">Cell inner membrane</keyword>
<dbReference type="Pfam" id="PF00512">
    <property type="entry name" value="HisKA"/>
    <property type="match status" value="1"/>
</dbReference>
<dbReference type="Pfam" id="PF02518">
    <property type="entry name" value="HATPase_c"/>
    <property type="match status" value="1"/>
</dbReference>
<dbReference type="InterPro" id="IPR036641">
    <property type="entry name" value="HPT_dom_sf"/>
</dbReference>
<evidence type="ECO:0000256" key="4">
    <source>
        <dbReference type="ARBA" id="ARBA00022475"/>
    </source>
</evidence>
<dbReference type="Gene3D" id="1.10.287.130">
    <property type="match status" value="1"/>
</dbReference>
<keyword evidence="10" id="KW-0067">ATP-binding</keyword>
<evidence type="ECO:0000259" key="17">
    <source>
        <dbReference type="PROSITE" id="PS50109"/>
    </source>
</evidence>
<sequence>MQFDNQLEQLREKFVADLPERFQEIQTLYREQLDGKGQREALREALHRLAGLAGTFKAHRISELARNIEIQYSRNQQPNRQENQKIIAILFHRLEEAVHEHLAYPSPDTASDNKRLPPNTEAKTICLIEPCAATANPIATVLEENGYRVDIRHSLAAYADFLEKSQILPALIIVDSQFIEAGCNDEPLFSRLKQHIADFPPIIFTSPASDTLSRIAALRAGGSEYLVKPIANNELVNAVEKYLKVAKSHKIMIVDDDSISADYIAQVIEGAGMQARVLTDPLRVFETLSSFKPDLLILDIYMPGCNGIELAQIIRQCCCYNLMPIMFLTTGADNDQELFALSSGGDELIRKTESHEHLLKKIASRLRRLNQVRSLNEQLQREKQRSDRLRQSQTDFLTYVVHELKSPLHVILGFSELMKMDERLNAEQMDLVNEIIRGGQTLLNTVEDLSEQVKIASGKLPLNIETFDIIPLLTQALSDAAIIGQQAGIRVQGDFATDEARMIKADRRRVGQILNNLLSNAIKYNKPHGRVWVNLQYRCNDMLRINVFDTGMGIAPENLDYAFEAFQRFSVHNSTIEGTGVGLSICSQLIGLMSGHIGVYSELNVGSQFWIELPIAATEQTKP</sequence>
<keyword evidence="6 15" id="KW-0597">Phosphoprotein</keyword>
<dbReference type="SMART" id="SM00387">
    <property type="entry name" value="HATPase_c"/>
    <property type="match status" value="1"/>
</dbReference>
<dbReference type="SMART" id="SM00388">
    <property type="entry name" value="HisKA"/>
    <property type="match status" value="1"/>
</dbReference>
<dbReference type="InterPro" id="IPR036097">
    <property type="entry name" value="HisK_dim/P_sf"/>
</dbReference>
<feature type="modified residue" description="Phosphohistidine" evidence="14">
    <location>
        <position position="47"/>
    </location>
</feature>
<gene>
    <name evidence="20" type="ORF">NM686_015065</name>
</gene>
<evidence type="ECO:0000256" key="9">
    <source>
        <dbReference type="ARBA" id="ARBA00022777"/>
    </source>
</evidence>
<dbReference type="Pfam" id="PF01627">
    <property type="entry name" value="Hpt"/>
    <property type="match status" value="1"/>
</dbReference>
<evidence type="ECO:0000313" key="21">
    <source>
        <dbReference type="Proteomes" id="UP001162780"/>
    </source>
</evidence>
<dbReference type="RefSeq" id="WP_255188678.1">
    <property type="nucleotide sequence ID" value="NZ_CP113517.1"/>
</dbReference>
<organism evidence="20 21">
    <name type="scientific">Methylomonas rapida</name>
    <dbReference type="NCBI Taxonomy" id="2963939"/>
    <lineage>
        <taxon>Bacteria</taxon>
        <taxon>Pseudomonadati</taxon>
        <taxon>Pseudomonadota</taxon>
        <taxon>Gammaproteobacteria</taxon>
        <taxon>Methylococcales</taxon>
        <taxon>Methylococcaceae</taxon>
        <taxon>Methylomonas</taxon>
    </lineage>
</organism>
<dbReference type="InterPro" id="IPR003661">
    <property type="entry name" value="HisK_dim/P_dom"/>
</dbReference>
<dbReference type="InterPro" id="IPR036890">
    <property type="entry name" value="HATPase_C_sf"/>
</dbReference>
<evidence type="ECO:0000259" key="18">
    <source>
        <dbReference type="PROSITE" id="PS50110"/>
    </source>
</evidence>
<keyword evidence="11" id="KW-1133">Transmembrane helix</keyword>
<dbReference type="CDD" id="cd00082">
    <property type="entry name" value="HisKA"/>
    <property type="match status" value="1"/>
</dbReference>
<dbReference type="EC" id="2.7.13.3" evidence="3"/>
<reference evidence="20" key="1">
    <citation type="submission" date="2022-11" db="EMBL/GenBank/DDBJ databases">
        <title>Methylomonas rapida sp. nov., Carotenoid-Producing Obligate Methanotrophs with High Growth Characteristics and Biotechnological Potential.</title>
        <authorList>
            <person name="Tikhonova E.N."/>
            <person name="Suleimanov R.Z."/>
            <person name="Miroshnikov K."/>
            <person name="Oshkin I.Y."/>
            <person name="Belova S.E."/>
            <person name="Danilova O.V."/>
            <person name="Ashikhmin A."/>
            <person name="Konopkin A."/>
            <person name="But S.Y."/>
            <person name="Khmelenina V.N."/>
            <person name="Kuznetsov N."/>
            <person name="Pimenov N.V."/>
            <person name="Dedysh S.N."/>
        </authorList>
    </citation>
    <scope>NUCLEOTIDE SEQUENCE</scope>
    <source>
        <strain evidence="20">MP1</strain>
    </source>
</reference>
<evidence type="ECO:0000256" key="12">
    <source>
        <dbReference type="ARBA" id="ARBA00023012"/>
    </source>
</evidence>
<keyword evidence="12" id="KW-0902">Two-component regulatory system</keyword>
<feature type="modified residue" description="4-aspartylphosphate" evidence="15">
    <location>
        <position position="299"/>
    </location>
</feature>
<keyword evidence="7" id="KW-0808">Transferase</keyword>
<feature type="coiled-coil region" evidence="16">
    <location>
        <begin position="362"/>
        <end position="392"/>
    </location>
</feature>
<keyword evidence="16" id="KW-0175">Coiled coil</keyword>
<evidence type="ECO:0000259" key="19">
    <source>
        <dbReference type="PROSITE" id="PS50894"/>
    </source>
</evidence>
<evidence type="ECO:0000256" key="5">
    <source>
        <dbReference type="ARBA" id="ARBA00022519"/>
    </source>
</evidence>
<evidence type="ECO:0000256" key="1">
    <source>
        <dbReference type="ARBA" id="ARBA00000085"/>
    </source>
</evidence>
<dbReference type="PRINTS" id="PR00344">
    <property type="entry name" value="BCTRLSENSOR"/>
</dbReference>
<dbReference type="SUPFAM" id="SSF47226">
    <property type="entry name" value="Histidine-containing phosphotransfer domain, HPT domain"/>
    <property type="match status" value="1"/>
</dbReference>
<feature type="domain" description="HPt" evidence="19">
    <location>
        <begin position="3"/>
        <end position="104"/>
    </location>
</feature>
<dbReference type="Pfam" id="PF00072">
    <property type="entry name" value="Response_reg"/>
    <property type="match status" value="1"/>
</dbReference>
<dbReference type="InterPro" id="IPR003594">
    <property type="entry name" value="HATPase_dom"/>
</dbReference>
<keyword evidence="4" id="KW-1003">Cell membrane</keyword>
<dbReference type="InterPro" id="IPR001789">
    <property type="entry name" value="Sig_transdc_resp-reg_receiver"/>
</dbReference>
<dbReference type="EMBL" id="CP113517">
    <property type="protein sequence ID" value="WAR43691.1"/>
    <property type="molecule type" value="Genomic_DNA"/>
</dbReference>
<evidence type="ECO:0000256" key="11">
    <source>
        <dbReference type="ARBA" id="ARBA00022989"/>
    </source>
</evidence>
<comment type="subcellular location">
    <subcellularLocation>
        <location evidence="2">Cell inner membrane</location>
        <topology evidence="2">Multi-pass membrane protein</topology>
    </subcellularLocation>
</comment>
<dbReference type="InterPro" id="IPR011006">
    <property type="entry name" value="CheY-like_superfamily"/>
</dbReference>
<dbReference type="InterPro" id="IPR004358">
    <property type="entry name" value="Sig_transdc_His_kin-like_C"/>
</dbReference>
<feature type="domain" description="Response regulatory" evidence="18">
    <location>
        <begin position="250"/>
        <end position="366"/>
    </location>
</feature>
<evidence type="ECO:0000256" key="7">
    <source>
        <dbReference type="ARBA" id="ARBA00022679"/>
    </source>
</evidence>
<dbReference type="PROSITE" id="PS50894">
    <property type="entry name" value="HPT"/>
    <property type="match status" value="1"/>
</dbReference>
<feature type="modified residue" description="4-aspartylphosphate" evidence="15">
    <location>
        <position position="175"/>
    </location>
</feature>
<protein>
    <recommendedName>
        <fullName evidence="3">histidine kinase</fullName>
        <ecNumber evidence="3">2.7.13.3</ecNumber>
    </recommendedName>
</protein>
<keyword evidence="10" id="KW-0547">Nucleotide-binding</keyword>
<dbReference type="Gene3D" id="1.20.120.160">
    <property type="entry name" value="HPT domain"/>
    <property type="match status" value="1"/>
</dbReference>
<evidence type="ECO:0000256" key="13">
    <source>
        <dbReference type="ARBA" id="ARBA00023136"/>
    </source>
</evidence>
<dbReference type="PROSITE" id="PS50110">
    <property type="entry name" value="RESPONSE_REGULATORY"/>
    <property type="match status" value="2"/>
</dbReference>
<evidence type="ECO:0000256" key="2">
    <source>
        <dbReference type="ARBA" id="ARBA00004429"/>
    </source>
</evidence>
<dbReference type="SUPFAM" id="SSF52172">
    <property type="entry name" value="CheY-like"/>
    <property type="match status" value="2"/>
</dbReference>
<dbReference type="SMART" id="SM00448">
    <property type="entry name" value="REC"/>
    <property type="match status" value="2"/>
</dbReference>
<comment type="catalytic activity">
    <reaction evidence="1">
        <text>ATP + protein L-histidine = ADP + protein N-phospho-L-histidine.</text>
        <dbReference type="EC" id="2.7.13.3"/>
    </reaction>
</comment>
<evidence type="ECO:0000313" key="20">
    <source>
        <dbReference type="EMBL" id="WAR43691.1"/>
    </source>
</evidence>
<proteinExistence type="predicted"/>
<dbReference type="Proteomes" id="UP001162780">
    <property type="component" value="Chromosome"/>
</dbReference>
<evidence type="ECO:0000256" key="10">
    <source>
        <dbReference type="ARBA" id="ARBA00022840"/>
    </source>
</evidence>
<evidence type="ECO:0000256" key="6">
    <source>
        <dbReference type="ARBA" id="ARBA00022553"/>
    </source>
</evidence>
<dbReference type="PANTHER" id="PTHR43047:SF72">
    <property type="entry name" value="OSMOSENSING HISTIDINE PROTEIN KINASE SLN1"/>
    <property type="match status" value="1"/>
</dbReference>
<evidence type="ECO:0000256" key="14">
    <source>
        <dbReference type="PROSITE-ProRule" id="PRU00110"/>
    </source>
</evidence>
<keyword evidence="8" id="KW-0812">Transmembrane</keyword>
<dbReference type="InterPro" id="IPR008207">
    <property type="entry name" value="Sig_transdc_His_kin_Hpt_dom"/>
</dbReference>
<dbReference type="CDD" id="cd00156">
    <property type="entry name" value="REC"/>
    <property type="match status" value="1"/>
</dbReference>
<keyword evidence="9" id="KW-0418">Kinase</keyword>
<dbReference type="PANTHER" id="PTHR43047">
    <property type="entry name" value="TWO-COMPONENT HISTIDINE PROTEIN KINASE"/>
    <property type="match status" value="1"/>
</dbReference>
<evidence type="ECO:0000256" key="16">
    <source>
        <dbReference type="SAM" id="Coils"/>
    </source>
</evidence>
<dbReference type="PROSITE" id="PS50109">
    <property type="entry name" value="HIS_KIN"/>
    <property type="match status" value="1"/>
</dbReference>
<evidence type="ECO:0000256" key="8">
    <source>
        <dbReference type="ARBA" id="ARBA00022692"/>
    </source>
</evidence>
<dbReference type="SUPFAM" id="SSF47384">
    <property type="entry name" value="Homodimeric domain of signal transducing histidine kinase"/>
    <property type="match status" value="1"/>
</dbReference>